<reference evidence="3" key="1">
    <citation type="submission" date="2023-06" db="EMBL/GenBank/DDBJ databases">
        <title>Genome-scale phylogeny and comparative genomics of the fungal order Sordariales.</title>
        <authorList>
            <consortium name="Lawrence Berkeley National Laboratory"/>
            <person name="Hensen N."/>
            <person name="Bonometti L."/>
            <person name="Westerberg I."/>
            <person name="Brannstrom I.O."/>
            <person name="Guillou S."/>
            <person name="Cros-Aarteil S."/>
            <person name="Calhoun S."/>
            <person name="Haridas S."/>
            <person name="Kuo A."/>
            <person name="Mondo S."/>
            <person name="Pangilinan J."/>
            <person name="Riley R."/>
            <person name="Labutti K."/>
            <person name="Andreopoulos B."/>
            <person name="Lipzen A."/>
            <person name="Chen C."/>
            <person name="Yanf M."/>
            <person name="Daum C."/>
            <person name="Ng V."/>
            <person name="Clum A."/>
            <person name="Steindorff A."/>
            <person name="Ohm R."/>
            <person name="Martin F."/>
            <person name="Silar P."/>
            <person name="Natvig D."/>
            <person name="Lalanne C."/>
            <person name="Gautier V."/>
            <person name="Ament-Velasquez S.L."/>
            <person name="Kruys A."/>
            <person name="Hutchinson M.I."/>
            <person name="Powell A.J."/>
            <person name="Barry K."/>
            <person name="Miller A.N."/>
            <person name="Grigoriev I.V."/>
            <person name="Debuchy R."/>
            <person name="Gladieux P."/>
            <person name="Thoren M.H."/>
            <person name="Johannesson H."/>
        </authorList>
    </citation>
    <scope>NUCLEOTIDE SEQUENCE</scope>
    <source>
        <strain evidence="3">CBS 606.72</strain>
    </source>
</reference>
<proteinExistence type="predicted"/>
<dbReference type="InterPro" id="IPR010730">
    <property type="entry name" value="HET"/>
</dbReference>
<sequence>MARPFHIDSRATIKWADSLPSVPFHHGVFQPLNLAMWLINTTTLRLEFFNDADDVAYVILSHTWGPEEIIFGDMGDLAAAKGKSGWNKIQQTCKIASTQGYRFAWIDTCCIDKSSSAELSEAINAMFSWYRKAAICYAYLADLFIEPGAGIEDSLRECRWFTRGWTLQELIASVNIRFYDASWNFVASKHQIMGEISRITGVDVPVLENVTSLTEIPVGRRMAWASNRETTRTEDIAYCLLGIFDISIPPLYGEGVRAFHRLQEEIARQSNDLTLFAWEQDETDQHQYRAIFAKSPREFHNCSNLRALPPRFYAANEFSLTNRGLRIATNLSFWYPPHVNRRASKDEHLLFGLDCLECSGRTGFTPQWVGITLERFGSTYVRTSPGSLAYRPSRPSASDGSSKGLFAYIARTLGPKQLEDFQSKAIVSITFKPAIIPGGDKYYMGVTRGAEFTEIFEVLAPRNFLTYMPFPQKFWRSTDIAQPAIVFGFQGPSNDLWAMPYSESDIQNGMPDYTTSTSDESFTDKYLLIRDYVFERFSEQSGLLSTERMPVCIQFREPRHQSWLHQFSVRVSSTANAPPSTQLVQSARSVGSFSIEFVHTIVDENYREEPQAGI</sequence>
<feature type="domain" description="DUF8212" evidence="2">
    <location>
        <begin position="257"/>
        <end position="287"/>
    </location>
</feature>
<dbReference type="Pfam" id="PF06985">
    <property type="entry name" value="HET"/>
    <property type="match status" value="1"/>
</dbReference>
<comment type="caution">
    <text evidence="3">The sequence shown here is derived from an EMBL/GenBank/DDBJ whole genome shotgun (WGS) entry which is preliminary data.</text>
</comment>
<accession>A0AA39WWC4</accession>
<dbReference type="Pfam" id="PF26640">
    <property type="entry name" value="DUF8212"/>
    <property type="match status" value="1"/>
</dbReference>
<dbReference type="PANTHER" id="PTHR10622">
    <property type="entry name" value="HET DOMAIN-CONTAINING PROTEIN"/>
    <property type="match status" value="1"/>
</dbReference>
<dbReference type="AlphaFoldDB" id="A0AA39WWC4"/>
<dbReference type="InterPro" id="IPR058525">
    <property type="entry name" value="DUF8212"/>
</dbReference>
<evidence type="ECO:0000313" key="4">
    <source>
        <dbReference type="Proteomes" id="UP001175000"/>
    </source>
</evidence>
<keyword evidence="4" id="KW-1185">Reference proteome</keyword>
<dbReference type="Proteomes" id="UP001175000">
    <property type="component" value="Unassembled WGS sequence"/>
</dbReference>
<name>A0AA39WWC4_9PEZI</name>
<evidence type="ECO:0000259" key="1">
    <source>
        <dbReference type="Pfam" id="PF06985"/>
    </source>
</evidence>
<protein>
    <submittedName>
        <fullName evidence="3">Heterokaryon incompatibility protein-domain-containing protein</fullName>
    </submittedName>
</protein>
<dbReference type="EMBL" id="JAULSU010000003">
    <property type="protein sequence ID" value="KAK0622786.1"/>
    <property type="molecule type" value="Genomic_DNA"/>
</dbReference>
<dbReference type="PANTHER" id="PTHR10622:SF12">
    <property type="entry name" value="HET DOMAIN-CONTAINING PROTEIN"/>
    <property type="match status" value="1"/>
</dbReference>
<gene>
    <name evidence="3" type="ORF">B0T14DRAFT_514473</name>
</gene>
<evidence type="ECO:0000259" key="2">
    <source>
        <dbReference type="Pfam" id="PF26640"/>
    </source>
</evidence>
<organism evidence="3 4">
    <name type="scientific">Immersiella caudata</name>
    <dbReference type="NCBI Taxonomy" id="314043"/>
    <lineage>
        <taxon>Eukaryota</taxon>
        <taxon>Fungi</taxon>
        <taxon>Dikarya</taxon>
        <taxon>Ascomycota</taxon>
        <taxon>Pezizomycotina</taxon>
        <taxon>Sordariomycetes</taxon>
        <taxon>Sordariomycetidae</taxon>
        <taxon>Sordariales</taxon>
        <taxon>Lasiosphaeriaceae</taxon>
        <taxon>Immersiella</taxon>
    </lineage>
</organism>
<feature type="domain" description="Heterokaryon incompatibility" evidence="1">
    <location>
        <begin position="57"/>
        <end position="141"/>
    </location>
</feature>
<evidence type="ECO:0000313" key="3">
    <source>
        <dbReference type="EMBL" id="KAK0622786.1"/>
    </source>
</evidence>